<evidence type="ECO:0008006" key="3">
    <source>
        <dbReference type="Google" id="ProtNLM"/>
    </source>
</evidence>
<comment type="caution">
    <text evidence="1">The sequence shown here is derived from an EMBL/GenBank/DDBJ whole genome shotgun (WGS) entry which is preliminary data.</text>
</comment>
<organism evidence="1 2">
    <name type="scientific">Salinithrix halophila</name>
    <dbReference type="NCBI Taxonomy" id="1485204"/>
    <lineage>
        <taxon>Bacteria</taxon>
        <taxon>Bacillati</taxon>
        <taxon>Bacillota</taxon>
        <taxon>Bacilli</taxon>
        <taxon>Bacillales</taxon>
        <taxon>Thermoactinomycetaceae</taxon>
        <taxon>Salinithrix</taxon>
    </lineage>
</organism>
<keyword evidence="2" id="KW-1185">Reference proteome</keyword>
<dbReference type="EMBL" id="JBHSAP010000009">
    <property type="protein sequence ID" value="MFC4076909.1"/>
    <property type="molecule type" value="Genomic_DNA"/>
</dbReference>
<dbReference type="Proteomes" id="UP001595843">
    <property type="component" value="Unassembled WGS sequence"/>
</dbReference>
<proteinExistence type="predicted"/>
<dbReference type="RefSeq" id="WP_380704268.1">
    <property type="nucleotide sequence ID" value="NZ_JBHSAP010000009.1"/>
</dbReference>
<accession>A0ABV8JE78</accession>
<sequence>MFDTKKGKYSDEENEQIIRMVNEGWERGAREREILKEISSELNRGFAGIMSHVRKLRNEYPERFLSKGNSGEEGRESRLNSWSEKEEDLVIHRVNQYMDQGRSLSSAIANLEKELNRTQGAIYQRIYTLRRKYPERFNRMPEPRPRRRRKLEHWQIQRPVIRDLDGSAPAFQPTAEDHHETAATLEKIHQQDTTALIEEQAAPAQDLSEEDMVMKAFENRYGRPNSATRNKLKKLMEKYGHTRVSIALFTLRDDKEFPAMITRFLEQCLDRNKLL</sequence>
<evidence type="ECO:0000313" key="2">
    <source>
        <dbReference type="Proteomes" id="UP001595843"/>
    </source>
</evidence>
<reference evidence="2" key="1">
    <citation type="journal article" date="2019" name="Int. J. Syst. Evol. Microbiol.">
        <title>The Global Catalogue of Microorganisms (GCM) 10K type strain sequencing project: providing services to taxonomists for standard genome sequencing and annotation.</title>
        <authorList>
            <consortium name="The Broad Institute Genomics Platform"/>
            <consortium name="The Broad Institute Genome Sequencing Center for Infectious Disease"/>
            <person name="Wu L."/>
            <person name="Ma J."/>
        </authorList>
    </citation>
    <scope>NUCLEOTIDE SEQUENCE [LARGE SCALE GENOMIC DNA]</scope>
    <source>
        <strain evidence="2">IBRC-M 10813</strain>
    </source>
</reference>
<protein>
    <recommendedName>
        <fullName evidence="3">Myb-like domain-containing protein</fullName>
    </recommendedName>
</protein>
<gene>
    <name evidence="1" type="ORF">ACFOUO_08800</name>
</gene>
<evidence type="ECO:0000313" key="1">
    <source>
        <dbReference type="EMBL" id="MFC4076909.1"/>
    </source>
</evidence>
<name>A0ABV8JE78_9BACL</name>